<dbReference type="PANTHER" id="PTHR21531">
    <property type="entry name" value="LOW-TEMPERATURE VIABILITY PROTEIN LTV1-RELATED"/>
    <property type="match status" value="1"/>
</dbReference>
<comment type="similarity">
    <text evidence="1">Belongs to the LTV1 family.</text>
</comment>
<accession>A0A1E4T8A3</accession>
<feature type="region of interest" description="Disordered" evidence="2">
    <location>
        <begin position="206"/>
        <end position="249"/>
    </location>
</feature>
<proteinExistence type="inferred from homology"/>
<feature type="compositionally biased region" description="Basic residues" evidence="2">
    <location>
        <begin position="304"/>
        <end position="315"/>
    </location>
</feature>
<feature type="region of interest" description="Disordered" evidence="2">
    <location>
        <begin position="263"/>
        <end position="329"/>
    </location>
</feature>
<dbReference type="AlphaFoldDB" id="A0A1E4T8A3"/>
<dbReference type="Pfam" id="PF04180">
    <property type="entry name" value="LTV"/>
    <property type="match status" value="1"/>
</dbReference>
<dbReference type="Proteomes" id="UP000094801">
    <property type="component" value="Unassembled WGS sequence"/>
</dbReference>
<reference evidence="4" key="1">
    <citation type="submission" date="2016-04" db="EMBL/GenBank/DDBJ databases">
        <title>Comparative genomics of biotechnologically important yeasts.</title>
        <authorList>
            <consortium name="DOE Joint Genome Institute"/>
            <person name="Riley R."/>
            <person name="Haridas S."/>
            <person name="Wolfe K.H."/>
            <person name="Lopes M.R."/>
            <person name="Hittinger C.T."/>
            <person name="Goker M."/>
            <person name="Salamov A."/>
            <person name="Wisecaver J."/>
            <person name="Long T.M."/>
            <person name="Aerts A.L."/>
            <person name="Barry K."/>
            <person name="Choi C."/>
            <person name="Clum A."/>
            <person name="Coughlan A.Y."/>
            <person name="Deshpande S."/>
            <person name="Douglass A.P."/>
            <person name="Hanson S.J."/>
            <person name="Klenk H.-P."/>
            <person name="Labutti K."/>
            <person name="Lapidus A."/>
            <person name="Lindquist E."/>
            <person name="Lipzen A."/>
            <person name="Meier-Kolthoff J.P."/>
            <person name="Ohm R.A."/>
            <person name="Otillar R.P."/>
            <person name="Pangilinan J."/>
            <person name="Peng Y."/>
            <person name="Rokas A."/>
            <person name="Rosa C.A."/>
            <person name="Scheuner C."/>
            <person name="Sibirny A.A."/>
            <person name="Slot J.C."/>
            <person name="Stielow J.B."/>
            <person name="Sun H."/>
            <person name="Kurtzman C.P."/>
            <person name="Blackwell M."/>
            <person name="Grigoriev I.V."/>
            <person name="Jeffries T.W."/>
        </authorList>
    </citation>
    <scope>NUCLEOTIDE SEQUENCE [LARGE SCALE GENOMIC DNA]</scope>
    <source>
        <strain evidence="4">NRRL YB-2248</strain>
    </source>
</reference>
<dbReference type="GO" id="GO:0000056">
    <property type="term" value="P:ribosomal small subunit export from nucleus"/>
    <property type="evidence" value="ECO:0007669"/>
    <property type="project" value="TreeGrafter"/>
</dbReference>
<evidence type="ECO:0008006" key="5">
    <source>
        <dbReference type="Google" id="ProtNLM"/>
    </source>
</evidence>
<evidence type="ECO:0000313" key="3">
    <source>
        <dbReference type="EMBL" id="ODV87990.1"/>
    </source>
</evidence>
<dbReference type="PANTHER" id="PTHR21531:SF0">
    <property type="entry name" value="PROTEIN LTV1 HOMOLOG"/>
    <property type="match status" value="1"/>
</dbReference>
<sequence length="438" mass="50330">MSSKKIFNKKTAQTFQLVHRSHDDPLYFNGDSTDRVLVPIKKHDKKTKERLETKDDLQKELDAQIQHGDIRKNEGEAAIFGITYDDSQYDYMQHLRSIGDDTQGIFIANEANAPKDKKNQVMFKEDIVLPDELLPSKEKASYDYQRQQNIPDAISGFKPDLAPDLREALEALEDEAYIDGDYDIDDIDVFDQLLSGNKQKEISLNDYDGEDYADDDDDEWDMDNYEDEYEEYDSGNEGHSNARAEANSAGNFDWEKDFGKFKKAQSRGKIANDWDSDDEFGSEDEQEDALGDLPDLKDTDMKSKSSKKKEKRKKGALTDTSSYSMSSSALCRTEQMTIIDDKFDVMKDKYLEEEEDDYQPFDFKNERADFADMIDNFLDNYKLEKGGRKVVKKDPESERIQRAADSVSKSKLALKRKKESQKKSAFAGLTKDMGKMNL</sequence>
<evidence type="ECO:0000256" key="2">
    <source>
        <dbReference type="SAM" id="MobiDB-lite"/>
    </source>
</evidence>
<dbReference type="STRING" id="983967.A0A1E4T8A3"/>
<feature type="compositionally biased region" description="Basic and acidic residues" evidence="2">
    <location>
        <begin position="391"/>
        <end position="402"/>
    </location>
</feature>
<dbReference type="GO" id="GO:0042274">
    <property type="term" value="P:ribosomal small subunit biogenesis"/>
    <property type="evidence" value="ECO:0007669"/>
    <property type="project" value="InterPro"/>
</dbReference>
<keyword evidence="4" id="KW-1185">Reference proteome</keyword>
<dbReference type="OrthoDB" id="5852896at2759"/>
<organism evidence="3 4">
    <name type="scientific">[Candida] arabinofermentans NRRL YB-2248</name>
    <dbReference type="NCBI Taxonomy" id="983967"/>
    <lineage>
        <taxon>Eukaryota</taxon>
        <taxon>Fungi</taxon>
        <taxon>Dikarya</taxon>
        <taxon>Ascomycota</taxon>
        <taxon>Saccharomycotina</taxon>
        <taxon>Pichiomycetes</taxon>
        <taxon>Pichiales</taxon>
        <taxon>Pichiaceae</taxon>
        <taxon>Ogataea</taxon>
        <taxon>Ogataea/Candida clade</taxon>
    </lineage>
</organism>
<protein>
    <recommendedName>
        <fullName evidence="5">Low temperature viability protein</fullName>
    </recommendedName>
</protein>
<name>A0A1E4T8A3_9ASCO</name>
<feature type="region of interest" description="Disordered" evidence="2">
    <location>
        <begin position="391"/>
        <end position="438"/>
    </location>
</feature>
<evidence type="ECO:0000256" key="1">
    <source>
        <dbReference type="ARBA" id="ARBA00009078"/>
    </source>
</evidence>
<dbReference type="GO" id="GO:0005634">
    <property type="term" value="C:nucleus"/>
    <property type="evidence" value="ECO:0007669"/>
    <property type="project" value="TreeGrafter"/>
</dbReference>
<gene>
    <name evidence="3" type="ORF">CANARDRAFT_26160</name>
</gene>
<feature type="compositionally biased region" description="Acidic residues" evidence="2">
    <location>
        <begin position="274"/>
        <end position="290"/>
    </location>
</feature>
<evidence type="ECO:0000313" key="4">
    <source>
        <dbReference type="Proteomes" id="UP000094801"/>
    </source>
</evidence>
<dbReference type="EMBL" id="KV453847">
    <property type="protein sequence ID" value="ODV87990.1"/>
    <property type="molecule type" value="Genomic_DNA"/>
</dbReference>
<feature type="compositionally biased region" description="Acidic residues" evidence="2">
    <location>
        <begin position="207"/>
        <end position="234"/>
    </location>
</feature>
<dbReference type="GO" id="GO:0030688">
    <property type="term" value="C:preribosome, small subunit precursor"/>
    <property type="evidence" value="ECO:0007669"/>
    <property type="project" value="TreeGrafter"/>
</dbReference>
<feature type="compositionally biased region" description="Basic and acidic residues" evidence="2">
    <location>
        <begin position="294"/>
        <end position="303"/>
    </location>
</feature>
<dbReference type="InterPro" id="IPR007307">
    <property type="entry name" value="Ltv1"/>
</dbReference>
<dbReference type="GO" id="GO:0005829">
    <property type="term" value="C:cytosol"/>
    <property type="evidence" value="ECO:0007669"/>
    <property type="project" value="TreeGrafter"/>
</dbReference>